<keyword evidence="2" id="KW-0813">Transport</keyword>
<dbReference type="Gene3D" id="3.40.50.300">
    <property type="entry name" value="P-loop containing nucleotide triphosphate hydrolases"/>
    <property type="match status" value="1"/>
</dbReference>
<dbReference type="PROSITE" id="PS50893">
    <property type="entry name" value="ABC_TRANSPORTER_2"/>
    <property type="match status" value="1"/>
</dbReference>
<comment type="caution">
    <text evidence="7">The sequence shown here is derived from an EMBL/GenBank/DDBJ whole genome shotgun (WGS) entry which is preliminary data.</text>
</comment>
<evidence type="ECO:0000313" key="7">
    <source>
        <dbReference type="EMBL" id="MFC4905700.1"/>
    </source>
</evidence>
<dbReference type="SUPFAM" id="SSF52540">
    <property type="entry name" value="P-loop containing nucleoside triphosphate hydrolases"/>
    <property type="match status" value="1"/>
</dbReference>
<dbReference type="EMBL" id="JBHSIT010000001">
    <property type="protein sequence ID" value="MFC4905700.1"/>
    <property type="molecule type" value="Genomic_DNA"/>
</dbReference>
<dbReference type="PANTHER" id="PTHR43335">
    <property type="entry name" value="ABC TRANSPORTER, ATP-BINDING PROTEIN"/>
    <property type="match status" value="1"/>
</dbReference>
<evidence type="ECO:0000259" key="6">
    <source>
        <dbReference type="PROSITE" id="PS50893"/>
    </source>
</evidence>
<dbReference type="SMART" id="SM00382">
    <property type="entry name" value="AAA"/>
    <property type="match status" value="1"/>
</dbReference>
<keyword evidence="3" id="KW-0547">Nucleotide-binding</keyword>
<dbReference type="CDD" id="cd00267">
    <property type="entry name" value="ABC_ATPase"/>
    <property type="match status" value="1"/>
</dbReference>
<comment type="similarity">
    <text evidence="1">Belongs to the ABC transporter superfamily.</text>
</comment>
<gene>
    <name evidence="7" type="ORF">ACFPCY_00075</name>
</gene>
<accession>A0ABV9TR26</accession>
<dbReference type="RefSeq" id="WP_378251444.1">
    <property type="nucleotide sequence ID" value="NZ_JBHSIT010000001.1"/>
</dbReference>
<dbReference type="GO" id="GO:0005524">
    <property type="term" value="F:ATP binding"/>
    <property type="evidence" value="ECO:0007669"/>
    <property type="project" value="UniProtKB-KW"/>
</dbReference>
<protein>
    <submittedName>
        <fullName evidence="7">ATP-binding cassette domain-containing protein</fullName>
    </submittedName>
</protein>
<dbReference type="Pfam" id="PF00005">
    <property type="entry name" value="ABC_tran"/>
    <property type="match status" value="1"/>
</dbReference>
<dbReference type="Proteomes" id="UP001595872">
    <property type="component" value="Unassembled WGS sequence"/>
</dbReference>
<feature type="domain" description="ABC transporter" evidence="6">
    <location>
        <begin position="5"/>
        <end position="232"/>
    </location>
</feature>
<reference evidence="8" key="1">
    <citation type="journal article" date="2019" name="Int. J. Syst. Evol. Microbiol.">
        <title>The Global Catalogue of Microorganisms (GCM) 10K type strain sequencing project: providing services to taxonomists for standard genome sequencing and annotation.</title>
        <authorList>
            <consortium name="The Broad Institute Genomics Platform"/>
            <consortium name="The Broad Institute Genome Sequencing Center for Infectious Disease"/>
            <person name="Wu L."/>
            <person name="Ma J."/>
        </authorList>
    </citation>
    <scope>NUCLEOTIDE SEQUENCE [LARGE SCALE GENOMIC DNA]</scope>
    <source>
        <strain evidence="8">KLKA75</strain>
    </source>
</reference>
<sequence>MEAVLAAEGLGARTRRGPIFTGVTVKAGPGEVVAVSGPGGSGRTSLLLTLAGRMRPAEGALAVAGTSDLARIRTRVAVARLTGAAEPEPELSVARHVRERCLTLRDPGAARDFDDVREIVGLTAADGEVVRDLPDAESTRLALALALLEEPAVIVLDDLDLGADAEEQVTLWSAARRAAGAGPAVVATVTEPSPAHGLADAFVRLEPRDFARHEPAGSAGPTPADSAPNEGGAE</sequence>
<dbReference type="InterPro" id="IPR003439">
    <property type="entry name" value="ABC_transporter-like_ATP-bd"/>
</dbReference>
<evidence type="ECO:0000256" key="4">
    <source>
        <dbReference type="ARBA" id="ARBA00022840"/>
    </source>
</evidence>
<organism evidence="7 8">
    <name type="scientific">Actinomadura gamaensis</name>
    <dbReference type="NCBI Taxonomy" id="1763541"/>
    <lineage>
        <taxon>Bacteria</taxon>
        <taxon>Bacillati</taxon>
        <taxon>Actinomycetota</taxon>
        <taxon>Actinomycetes</taxon>
        <taxon>Streptosporangiales</taxon>
        <taxon>Thermomonosporaceae</taxon>
        <taxon>Actinomadura</taxon>
    </lineage>
</organism>
<keyword evidence="8" id="KW-1185">Reference proteome</keyword>
<dbReference type="InterPro" id="IPR027417">
    <property type="entry name" value="P-loop_NTPase"/>
</dbReference>
<dbReference type="InterPro" id="IPR003593">
    <property type="entry name" value="AAA+_ATPase"/>
</dbReference>
<name>A0ABV9TR26_9ACTN</name>
<feature type="region of interest" description="Disordered" evidence="5">
    <location>
        <begin position="209"/>
        <end position="234"/>
    </location>
</feature>
<proteinExistence type="inferred from homology"/>
<evidence type="ECO:0000313" key="8">
    <source>
        <dbReference type="Proteomes" id="UP001595872"/>
    </source>
</evidence>
<evidence type="ECO:0000256" key="2">
    <source>
        <dbReference type="ARBA" id="ARBA00022448"/>
    </source>
</evidence>
<evidence type="ECO:0000256" key="3">
    <source>
        <dbReference type="ARBA" id="ARBA00022741"/>
    </source>
</evidence>
<keyword evidence="4 7" id="KW-0067">ATP-binding</keyword>
<evidence type="ECO:0000256" key="5">
    <source>
        <dbReference type="SAM" id="MobiDB-lite"/>
    </source>
</evidence>
<evidence type="ECO:0000256" key="1">
    <source>
        <dbReference type="ARBA" id="ARBA00005417"/>
    </source>
</evidence>